<feature type="domain" description="RNA polymerase II elongation factor ELL N-terminal" evidence="2">
    <location>
        <begin position="14"/>
        <end position="122"/>
    </location>
</feature>
<dbReference type="InterPro" id="IPR042065">
    <property type="entry name" value="E3_ELL-like"/>
</dbReference>
<dbReference type="GO" id="GO:0000987">
    <property type="term" value="F:cis-regulatory region sequence-specific DNA binding"/>
    <property type="evidence" value="ECO:0007669"/>
    <property type="project" value="TreeGrafter"/>
</dbReference>
<organism evidence="3 4">
    <name type="scientific">Brachypteracias leptosomus</name>
    <name type="common">short-legged ground-roller</name>
    <dbReference type="NCBI Taxonomy" id="135165"/>
    <lineage>
        <taxon>Eukaryota</taxon>
        <taxon>Metazoa</taxon>
        <taxon>Chordata</taxon>
        <taxon>Craniata</taxon>
        <taxon>Vertebrata</taxon>
        <taxon>Euteleostomi</taxon>
        <taxon>Archelosauria</taxon>
        <taxon>Archosauria</taxon>
        <taxon>Dinosauria</taxon>
        <taxon>Saurischia</taxon>
        <taxon>Theropoda</taxon>
        <taxon>Coelurosauria</taxon>
        <taxon>Aves</taxon>
        <taxon>Neognathae</taxon>
        <taxon>Neoaves</taxon>
        <taxon>Telluraves</taxon>
        <taxon>Coraciimorphae</taxon>
        <taxon>Coraciiformes</taxon>
        <taxon>Brachypteraciidae</taxon>
        <taxon>Brachypteracias</taxon>
    </lineage>
</organism>
<dbReference type="Gene3D" id="1.10.10.2670">
    <property type="entry name" value="E3 ubiquitin-protein ligase"/>
    <property type="match status" value="1"/>
</dbReference>
<evidence type="ECO:0000259" key="2">
    <source>
        <dbReference type="Pfam" id="PF10390"/>
    </source>
</evidence>
<name>A0A7L2VEL8_9AVES</name>
<accession>A0A7L2VEL8</accession>
<dbReference type="SUPFAM" id="SSF46785">
    <property type="entry name" value="Winged helix' DNA-binding domain"/>
    <property type="match status" value="1"/>
</dbReference>
<reference evidence="3 4" key="1">
    <citation type="submission" date="2019-09" db="EMBL/GenBank/DDBJ databases">
        <title>Bird 10,000 Genomes (B10K) Project - Family phase.</title>
        <authorList>
            <person name="Zhang G."/>
        </authorList>
    </citation>
    <scope>NUCLEOTIDE SEQUENCE [LARGE SCALE GENOMIC DNA]</scope>
    <source>
        <strain evidence="3">B10K-DU-012-52</strain>
    </source>
</reference>
<feature type="region of interest" description="Disordered" evidence="1">
    <location>
        <begin position="1"/>
        <end position="29"/>
    </location>
</feature>
<dbReference type="Proteomes" id="UP000520535">
    <property type="component" value="Unassembled WGS sequence"/>
</dbReference>
<dbReference type="EMBL" id="VYZX01010834">
    <property type="protein sequence ID" value="NXS55387.1"/>
    <property type="molecule type" value="Genomic_DNA"/>
</dbReference>
<evidence type="ECO:0000256" key="1">
    <source>
        <dbReference type="SAM" id="MobiDB-lite"/>
    </source>
</evidence>
<dbReference type="InterPro" id="IPR036390">
    <property type="entry name" value="WH_DNA-bd_sf"/>
</dbReference>
<dbReference type="InterPro" id="IPR031176">
    <property type="entry name" value="ELL/occludin"/>
</dbReference>
<dbReference type="GO" id="GO:0008023">
    <property type="term" value="C:transcription elongation factor complex"/>
    <property type="evidence" value="ECO:0007669"/>
    <property type="project" value="InterPro"/>
</dbReference>
<feature type="non-terminal residue" evidence="3">
    <location>
        <position position="122"/>
    </location>
</feature>
<dbReference type="AlphaFoldDB" id="A0A7L2VEL8"/>
<dbReference type="InterPro" id="IPR019464">
    <property type="entry name" value="ELL_N"/>
</dbReference>
<sequence length="122" mass="14535">PLKRAPEDSPDGSTERWRPLNPEVTTSRTHQRKVSQWSCRDRVIHLLALRKYKKPELLFRLHGDDITENDKKCLQTILKQVAKLNPKDESYVLKDYIYKEIQKDWPEYSETDKQSLELILSR</sequence>
<dbReference type="OrthoDB" id="6284217at2759"/>
<dbReference type="PANTHER" id="PTHR23288">
    <property type="entry name" value="OCCLUDIN AND RNA POLYMERASE II ELONGATION FACTOR ELL"/>
    <property type="match status" value="1"/>
</dbReference>
<dbReference type="Pfam" id="PF10390">
    <property type="entry name" value="ELL"/>
    <property type="match status" value="1"/>
</dbReference>
<evidence type="ECO:0000313" key="3">
    <source>
        <dbReference type="EMBL" id="NXS55387.1"/>
    </source>
</evidence>
<proteinExistence type="predicted"/>
<feature type="compositionally biased region" description="Basic and acidic residues" evidence="1">
    <location>
        <begin position="1"/>
        <end position="18"/>
    </location>
</feature>
<protein>
    <submittedName>
        <fullName evidence="3">ELL2 factor</fullName>
    </submittedName>
</protein>
<gene>
    <name evidence="3" type="primary">Ell2_0</name>
    <name evidence="3" type="ORF">BRALEP_R13766</name>
</gene>
<feature type="non-terminal residue" evidence="3">
    <location>
        <position position="1"/>
    </location>
</feature>
<comment type="caution">
    <text evidence="3">The sequence shown here is derived from an EMBL/GenBank/DDBJ whole genome shotgun (WGS) entry which is preliminary data.</text>
</comment>
<dbReference type="GO" id="GO:0042795">
    <property type="term" value="P:snRNA transcription by RNA polymerase II"/>
    <property type="evidence" value="ECO:0007669"/>
    <property type="project" value="TreeGrafter"/>
</dbReference>
<evidence type="ECO:0000313" key="4">
    <source>
        <dbReference type="Proteomes" id="UP000520535"/>
    </source>
</evidence>
<dbReference type="PANTHER" id="PTHR23288:SF8">
    <property type="entry name" value="RNA POLYMERASE II ELONGATION FACTOR ELL2"/>
    <property type="match status" value="1"/>
</dbReference>
<dbReference type="GO" id="GO:0006368">
    <property type="term" value="P:transcription elongation by RNA polymerase II"/>
    <property type="evidence" value="ECO:0007669"/>
    <property type="project" value="InterPro"/>
</dbReference>
<dbReference type="GO" id="GO:0032968">
    <property type="term" value="P:positive regulation of transcription elongation by RNA polymerase II"/>
    <property type="evidence" value="ECO:0007669"/>
    <property type="project" value="TreeGrafter"/>
</dbReference>
<keyword evidence="4" id="KW-1185">Reference proteome</keyword>